<sequence>MEDIKNSKSLNNQLNKFDADLCDEFQSKNNDIDTIKNFEVCFNAVTEDSVTNSESSKDCSNFNELDEENKLLVKNINILEKWINEINENEMRSNNRNQNHIMGSENKSEDLTKKEQKLVTKTNVKEEICKPKPNLDDFTQKEDNLQHIMCLENNPEDLTKKEQKIVTKTDEKEEICKLKPNFDDIIQKEDNLQHIINLDKMKKTIEIGEKYAKETNEAIRLQKDQNKKLTEVLESCNKQIEIIKQKIDEKNVESENFIVQLRTEKLNVEEERRDLEKKYKKSKQELEELEHQKELLNANFSKLHCKLNGINKNMDENHKLLTEKIEKTRTETKRLLNEIYLKKQLIVELNGKLAEMREAYKTEAENVHNLKIQLDNLKHKQSVMMSPIVNSQTSHVNIVLNNFKLDSDNMSGMSAECAGSPDDYEDTNQEFDDLIKTCYLLVDDYNKE</sequence>
<feature type="coiled-coil region" evidence="1">
    <location>
        <begin position="212"/>
        <end position="380"/>
    </location>
</feature>
<dbReference type="Proteomes" id="UP000325440">
    <property type="component" value="Unassembled WGS sequence"/>
</dbReference>
<evidence type="ECO:0000256" key="1">
    <source>
        <dbReference type="SAM" id="Coils"/>
    </source>
</evidence>
<keyword evidence="1" id="KW-0175">Coiled coil</keyword>
<gene>
    <name evidence="2" type="ORF">CINCED_3A014419</name>
</gene>
<evidence type="ECO:0000313" key="2">
    <source>
        <dbReference type="EMBL" id="VVC35594.1"/>
    </source>
</evidence>
<accession>A0A5E4MXZ6</accession>
<proteinExistence type="predicted"/>
<dbReference type="AlphaFoldDB" id="A0A5E4MXZ6"/>
<organism evidence="2 3">
    <name type="scientific">Cinara cedri</name>
    <dbReference type="NCBI Taxonomy" id="506608"/>
    <lineage>
        <taxon>Eukaryota</taxon>
        <taxon>Metazoa</taxon>
        <taxon>Ecdysozoa</taxon>
        <taxon>Arthropoda</taxon>
        <taxon>Hexapoda</taxon>
        <taxon>Insecta</taxon>
        <taxon>Pterygota</taxon>
        <taxon>Neoptera</taxon>
        <taxon>Paraneoptera</taxon>
        <taxon>Hemiptera</taxon>
        <taxon>Sternorrhyncha</taxon>
        <taxon>Aphidomorpha</taxon>
        <taxon>Aphidoidea</taxon>
        <taxon>Aphididae</taxon>
        <taxon>Lachninae</taxon>
        <taxon>Cinara</taxon>
    </lineage>
</organism>
<evidence type="ECO:0000313" key="3">
    <source>
        <dbReference type="Proteomes" id="UP000325440"/>
    </source>
</evidence>
<keyword evidence="3" id="KW-1185">Reference proteome</keyword>
<dbReference type="OrthoDB" id="6640181at2759"/>
<protein>
    <submittedName>
        <fullName evidence="2">Uncharacterized protein</fullName>
    </submittedName>
</protein>
<dbReference type="EMBL" id="CABPRJ010001427">
    <property type="protein sequence ID" value="VVC35594.1"/>
    <property type="molecule type" value="Genomic_DNA"/>
</dbReference>
<name>A0A5E4MXZ6_9HEMI</name>
<reference evidence="2 3" key="1">
    <citation type="submission" date="2019-08" db="EMBL/GenBank/DDBJ databases">
        <authorList>
            <person name="Alioto T."/>
            <person name="Alioto T."/>
            <person name="Gomez Garrido J."/>
        </authorList>
    </citation>
    <scope>NUCLEOTIDE SEQUENCE [LARGE SCALE GENOMIC DNA]</scope>
</reference>